<dbReference type="PANTHER" id="PTHR11079:SF156">
    <property type="entry name" value="INACTIVE TRNA-SPECIFIC ADENOSINE DEAMINASE-LIKE PROTEIN 3-RELATED"/>
    <property type="match status" value="1"/>
</dbReference>
<comment type="caution">
    <text evidence="4">The sequence shown here is derived from an EMBL/GenBank/DDBJ whole genome shotgun (WGS) entry which is preliminary data.</text>
</comment>
<dbReference type="Gene3D" id="3.40.140.10">
    <property type="entry name" value="Cytidine Deaminase, domain 2"/>
    <property type="match status" value="1"/>
</dbReference>
<dbReference type="PROSITE" id="PS51747">
    <property type="entry name" value="CYT_DCMP_DEAMINASES_2"/>
    <property type="match status" value="1"/>
</dbReference>
<keyword evidence="1" id="KW-0819">tRNA processing</keyword>
<gene>
    <name evidence="4" type="ORF">PoB_003058500</name>
</gene>
<dbReference type="GO" id="GO:0008033">
    <property type="term" value="P:tRNA processing"/>
    <property type="evidence" value="ECO:0007669"/>
    <property type="project" value="UniProtKB-KW"/>
</dbReference>
<comment type="similarity">
    <text evidence="2">Belongs to the cytidine and deoxycytidylate deaminase family. ADAT3 subfamily.</text>
</comment>
<dbReference type="SUPFAM" id="SSF53927">
    <property type="entry name" value="Cytidine deaminase-like"/>
    <property type="match status" value="1"/>
</dbReference>
<dbReference type="GO" id="GO:0005737">
    <property type="term" value="C:cytoplasm"/>
    <property type="evidence" value="ECO:0007669"/>
    <property type="project" value="TreeGrafter"/>
</dbReference>
<dbReference type="AlphaFoldDB" id="A0AAV4AB58"/>
<protein>
    <submittedName>
        <fullName evidence="4">tRNA-specific adenosine deaminase-like protein 3</fullName>
    </submittedName>
</protein>
<dbReference type="CDD" id="cd01285">
    <property type="entry name" value="nucleoside_deaminase"/>
    <property type="match status" value="1"/>
</dbReference>
<dbReference type="InterPro" id="IPR016193">
    <property type="entry name" value="Cytidine_deaminase-like"/>
</dbReference>
<proteinExistence type="inferred from homology"/>
<organism evidence="4 5">
    <name type="scientific">Plakobranchus ocellatus</name>
    <dbReference type="NCBI Taxonomy" id="259542"/>
    <lineage>
        <taxon>Eukaryota</taxon>
        <taxon>Metazoa</taxon>
        <taxon>Spiralia</taxon>
        <taxon>Lophotrochozoa</taxon>
        <taxon>Mollusca</taxon>
        <taxon>Gastropoda</taxon>
        <taxon>Heterobranchia</taxon>
        <taxon>Euthyneura</taxon>
        <taxon>Panpulmonata</taxon>
        <taxon>Sacoglossa</taxon>
        <taxon>Placobranchoidea</taxon>
        <taxon>Plakobranchidae</taxon>
        <taxon>Plakobranchus</taxon>
    </lineage>
</organism>
<evidence type="ECO:0000256" key="1">
    <source>
        <dbReference type="ARBA" id="ARBA00022694"/>
    </source>
</evidence>
<evidence type="ECO:0000256" key="2">
    <source>
        <dbReference type="ARBA" id="ARBA00038160"/>
    </source>
</evidence>
<evidence type="ECO:0000313" key="5">
    <source>
        <dbReference type="Proteomes" id="UP000735302"/>
    </source>
</evidence>
<feature type="domain" description="CMP/dCMP-type deaminase" evidence="3">
    <location>
        <begin position="142"/>
        <end position="297"/>
    </location>
</feature>
<dbReference type="PANTHER" id="PTHR11079">
    <property type="entry name" value="CYTOSINE DEAMINASE FAMILY MEMBER"/>
    <property type="match status" value="1"/>
</dbReference>
<dbReference type="InterPro" id="IPR002125">
    <property type="entry name" value="CMP_dCMP_dom"/>
</dbReference>
<evidence type="ECO:0000313" key="4">
    <source>
        <dbReference type="EMBL" id="GFO04080.1"/>
    </source>
</evidence>
<reference evidence="4 5" key="1">
    <citation type="journal article" date="2021" name="Elife">
        <title>Chloroplast acquisition without the gene transfer in kleptoplastic sea slugs, Plakobranchus ocellatus.</title>
        <authorList>
            <person name="Maeda T."/>
            <person name="Takahashi S."/>
            <person name="Yoshida T."/>
            <person name="Shimamura S."/>
            <person name="Takaki Y."/>
            <person name="Nagai Y."/>
            <person name="Toyoda A."/>
            <person name="Suzuki Y."/>
            <person name="Arimoto A."/>
            <person name="Ishii H."/>
            <person name="Satoh N."/>
            <person name="Nishiyama T."/>
            <person name="Hasebe M."/>
            <person name="Maruyama T."/>
            <person name="Minagawa J."/>
            <person name="Obokata J."/>
            <person name="Shigenobu S."/>
        </authorList>
    </citation>
    <scope>NUCLEOTIDE SEQUENCE [LARGE SCALE GENOMIC DNA]</scope>
</reference>
<evidence type="ECO:0000259" key="3">
    <source>
        <dbReference type="PROSITE" id="PS51747"/>
    </source>
</evidence>
<keyword evidence="5" id="KW-1185">Reference proteome</keyword>
<dbReference type="Proteomes" id="UP000735302">
    <property type="component" value="Unassembled WGS sequence"/>
</dbReference>
<dbReference type="GO" id="GO:0005634">
    <property type="term" value="C:nucleus"/>
    <property type="evidence" value="ECO:0007669"/>
    <property type="project" value="TreeGrafter"/>
</dbReference>
<dbReference type="Pfam" id="PF00383">
    <property type="entry name" value="dCMP_cyt_deam_1"/>
    <property type="match status" value="1"/>
</dbReference>
<name>A0AAV4AB58_9GAST</name>
<dbReference type="GO" id="GO:0052717">
    <property type="term" value="F:tRNA-specific adenosine-34 deaminase activity"/>
    <property type="evidence" value="ECO:0007669"/>
    <property type="project" value="TreeGrafter"/>
</dbReference>
<accession>A0AAV4AB58</accession>
<dbReference type="EMBL" id="BLXT01003735">
    <property type="protein sequence ID" value="GFO04080.1"/>
    <property type="molecule type" value="Genomic_DNA"/>
</dbReference>
<sequence>MDVTFRPKAVLATKFLKSVDTCDVFVANIADRKQTARIMGVLTKLCPMENLNHLKRIRGAQENGGSLQIVLCQPKKFGIAIQESIKTIEGLGKPYLVKVPSSPPLTRKQYDEAIKYWPVNFHEDKEISLMMSENYFKESELHDIEKYMRIAVRLADVGREKGQLPIGAIVVNPISKEVIAEAYDLRLAGYPLQHAVMVAIDLVAHWQGAGMWSFDEEQSDFKHLANGTNEHLENVSEYLCTGYDLFVTQEPCVMCSMALLHSRIGRVFYGSALKGGALGSAYKIHCQPGFNHRYLVFSGCLQEETDKLYNNS</sequence>